<dbReference type="InterPro" id="IPR056884">
    <property type="entry name" value="NPHP3-like_N"/>
</dbReference>
<proteinExistence type="predicted"/>
<comment type="caution">
    <text evidence="3">The sequence shown here is derived from an EMBL/GenBank/DDBJ whole genome shotgun (WGS) entry which is preliminary data.</text>
</comment>
<evidence type="ECO:0000256" key="1">
    <source>
        <dbReference type="ARBA" id="ARBA00022737"/>
    </source>
</evidence>
<dbReference type="PANTHER" id="PTHR40619">
    <property type="entry name" value="FUNGAL STAND N-TERMINAL GOODBYE DOMAIN-CONTAINING PROTEIN"/>
    <property type="match status" value="1"/>
</dbReference>
<dbReference type="GeneID" id="43593258"/>
<dbReference type="AlphaFoldDB" id="A0A370TY36"/>
<accession>A0A370TY36</accession>
<gene>
    <name evidence="3" type="ORF">BP5553_00409</name>
</gene>
<reference evidence="3 4" key="1">
    <citation type="journal article" date="2018" name="IMA Fungus">
        <title>IMA Genome-F 9: Draft genome sequence of Annulohypoxylon stygium, Aspergillus mulundensis, Berkeleyomyces basicola (syn. Thielaviopsis basicola), Ceratocystis smalleyi, two Cercospora beticola strains, Coleophoma cylindrospora, Fusarium fracticaudum, Phialophora cf. hyalina, and Morchella septimelata.</title>
        <authorList>
            <person name="Wingfield B.D."/>
            <person name="Bills G.F."/>
            <person name="Dong Y."/>
            <person name="Huang W."/>
            <person name="Nel W.J."/>
            <person name="Swalarsk-Parry B.S."/>
            <person name="Vaghefi N."/>
            <person name="Wilken P.M."/>
            <person name="An Z."/>
            <person name="de Beer Z.W."/>
            <person name="De Vos L."/>
            <person name="Chen L."/>
            <person name="Duong T.A."/>
            <person name="Gao Y."/>
            <person name="Hammerbacher A."/>
            <person name="Kikkert J.R."/>
            <person name="Li Y."/>
            <person name="Li H."/>
            <person name="Li K."/>
            <person name="Li Q."/>
            <person name="Liu X."/>
            <person name="Ma X."/>
            <person name="Naidoo K."/>
            <person name="Pethybridge S.J."/>
            <person name="Sun J."/>
            <person name="Steenkamp E.T."/>
            <person name="van der Nest M.A."/>
            <person name="van Wyk S."/>
            <person name="Wingfield M.J."/>
            <person name="Xiong C."/>
            <person name="Yue Q."/>
            <person name="Zhang X."/>
        </authorList>
    </citation>
    <scope>NUCLEOTIDE SEQUENCE [LARGE SCALE GENOMIC DNA]</scope>
    <source>
        <strain evidence="3 4">BP 5553</strain>
    </source>
</reference>
<organism evidence="3 4">
    <name type="scientific">Venustampulla echinocandica</name>
    <dbReference type="NCBI Taxonomy" id="2656787"/>
    <lineage>
        <taxon>Eukaryota</taxon>
        <taxon>Fungi</taxon>
        <taxon>Dikarya</taxon>
        <taxon>Ascomycota</taxon>
        <taxon>Pezizomycotina</taxon>
        <taxon>Leotiomycetes</taxon>
        <taxon>Helotiales</taxon>
        <taxon>Pleuroascaceae</taxon>
        <taxon>Venustampulla</taxon>
    </lineage>
</organism>
<dbReference type="Proteomes" id="UP000254866">
    <property type="component" value="Unassembled WGS sequence"/>
</dbReference>
<dbReference type="OrthoDB" id="5419927at2759"/>
<sequence length="620" mass="69234">MAQPNTQAPRLHTQPPTVDFIDTRLSKYHPAFNDPTLRYDPSSAQYVPALQHNKIEGVKPAGPPAEVVMKFWDHIFPKAMDKLKFSMATKEAKGRLEEYSIRNKASWDAVYGTLEVARMQYTSKTGIGGALRKVWRKAADHIQPAIETTKLANEVVKYIPQANAVTPVFGIVEVLLDAVKTAAAVRKQILAGFEDLDPIFSDVELFLSTFPNASNITSSSIDLIATVFLAVECGIGFFIGSTFIRGLSATFNKAEYEKPLLDSLQMITDKSKQVEAHYSQNNNTQVAMNSVLAVLTDQYVRERQANLLITQENSSLKVEVEILRAASPQPASQTSAVNEDGLLSLLDIPNIDLADLERIEKRGQLLSMQERGRAEQIVHNQKFQTWLVSPTSTMLLTHGNFHGLQDTSALSLFCVTLIRAFRARPRFVTLVWFCGLHLSVNDSDADSEDYSDEECGLSMMEQMLKSLVVQLLCQYSFNTQYLPSEIELAGVQDGDLEQLFPLFEWLVHQLPENITLFCLIDGIAYYEREEFEDPMLEVLAGILRLTVASSIRAVVKVLVTSPWGTDTVRAAFEAEDKEDEEDLILSMAGQSRLGWIPSKARLERELGSGFEEVSHKATED</sequence>
<protein>
    <recommendedName>
        <fullName evidence="2">Nephrocystin 3-like N-terminal domain-containing protein</fullName>
    </recommendedName>
</protein>
<evidence type="ECO:0000259" key="2">
    <source>
        <dbReference type="Pfam" id="PF24883"/>
    </source>
</evidence>
<dbReference type="STRING" id="2656787.A0A370TY36"/>
<name>A0A370TY36_9HELO</name>
<evidence type="ECO:0000313" key="3">
    <source>
        <dbReference type="EMBL" id="RDL40430.1"/>
    </source>
</evidence>
<keyword evidence="4" id="KW-1185">Reference proteome</keyword>
<feature type="domain" description="Nephrocystin 3-like N-terminal" evidence="2">
    <location>
        <begin position="374"/>
        <end position="561"/>
    </location>
</feature>
<keyword evidence="1" id="KW-0677">Repeat</keyword>
<dbReference type="PANTHER" id="PTHR40619:SF3">
    <property type="entry name" value="FUNGAL STAND N-TERMINAL GOODBYE DOMAIN-CONTAINING PROTEIN"/>
    <property type="match status" value="1"/>
</dbReference>
<evidence type="ECO:0000313" key="4">
    <source>
        <dbReference type="Proteomes" id="UP000254866"/>
    </source>
</evidence>
<dbReference type="RefSeq" id="XP_031873086.1">
    <property type="nucleotide sequence ID" value="XM_032009032.1"/>
</dbReference>
<dbReference type="EMBL" id="NPIC01000001">
    <property type="protein sequence ID" value="RDL40430.1"/>
    <property type="molecule type" value="Genomic_DNA"/>
</dbReference>
<dbReference type="Pfam" id="PF24883">
    <property type="entry name" value="NPHP3_N"/>
    <property type="match status" value="1"/>
</dbReference>